<dbReference type="FunFam" id="3.90.70.10:FF:000072">
    <property type="entry name" value="Cysteine proteinase"/>
    <property type="match status" value="1"/>
</dbReference>
<feature type="compositionally biased region" description="Low complexity" evidence="7">
    <location>
        <begin position="1056"/>
        <end position="1080"/>
    </location>
</feature>
<feature type="compositionally biased region" description="Basic and acidic residues" evidence="7">
    <location>
        <begin position="655"/>
        <end position="680"/>
    </location>
</feature>
<feature type="compositionally biased region" description="Basic and acidic residues" evidence="7">
    <location>
        <begin position="1081"/>
        <end position="1099"/>
    </location>
</feature>
<dbReference type="PROSITE" id="PS50203">
    <property type="entry name" value="CALPAIN_CAT"/>
    <property type="match status" value="1"/>
</dbReference>
<feature type="active site" evidence="5 6">
    <location>
        <position position="456"/>
    </location>
</feature>
<dbReference type="Proteomes" id="UP001281003">
    <property type="component" value="Unassembled WGS sequence"/>
</dbReference>
<gene>
    <name evidence="9" type="ORF">B0T20DRAFT_23205</name>
</gene>
<dbReference type="EMBL" id="JAUTDP010000001">
    <property type="protein sequence ID" value="KAK3403330.1"/>
    <property type="molecule type" value="Genomic_DNA"/>
</dbReference>
<keyword evidence="4 6" id="KW-0788">Thiol protease</keyword>
<evidence type="ECO:0000256" key="1">
    <source>
        <dbReference type="ARBA" id="ARBA00007623"/>
    </source>
</evidence>
<feature type="compositionally biased region" description="Basic and acidic residues" evidence="7">
    <location>
        <begin position="1266"/>
        <end position="1335"/>
    </location>
</feature>
<evidence type="ECO:0000313" key="10">
    <source>
        <dbReference type="Proteomes" id="UP001281003"/>
    </source>
</evidence>
<feature type="compositionally biased region" description="Polar residues" evidence="7">
    <location>
        <begin position="792"/>
        <end position="802"/>
    </location>
</feature>
<feature type="compositionally biased region" description="Basic residues" evidence="7">
    <location>
        <begin position="704"/>
        <end position="718"/>
    </location>
</feature>
<evidence type="ECO:0000256" key="3">
    <source>
        <dbReference type="ARBA" id="ARBA00022801"/>
    </source>
</evidence>
<comment type="similarity">
    <text evidence="1">Belongs to the peptidase C2 family.</text>
</comment>
<feature type="compositionally biased region" description="Basic and acidic residues" evidence="7">
    <location>
        <begin position="1239"/>
        <end position="1253"/>
    </location>
</feature>
<dbReference type="Gene3D" id="3.90.70.10">
    <property type="entry name" value="Cysteine proteinases"/>
    <property type="match status" value="1"/>
</dbReference>
<feature type="region of interest" description="Disordered" evidence="7">
    <location>
        <begin position="704"/>
        <end position="913"/>
    </location>
</feature>
<evidence type="ECO:0000313" key="9">
    <source>
        <dbReference type="EMBL" id="KAK3403330.1"/>
    </source>
</evidence>
<feature type="active site" evidence="5 6">
    <location>
        <position position="247"/>
    </location>
</feature>
<feature type="domain" description="Calpain catalytic" evidence="8">
    <location>
        <begin position="218"/>
        <end position="512"/>
    </location>
</feature>
<dbReference type="InterPro" id="IPR001300">
    <property type="entry name" value="Peptidase_C2_calpain_cat"/>
</dbReference>
<evidence type="ECO:0000256" key="4">
    <source>
        <dbReference type="ARBA" id="ARBA00022807"/>
    </source>
</evidence>
<evidence type="ECO:0000256" key="2">
    <source>
        <dbReference type="ARBA" id="ARBA00022670"/>
    </source>
</evidence>
<feature type="compositionally biased region" description="Polar residues" evidence="7">
    <location>
        <begin position="847"/>
        <end position="858"/>
    </location>
</feature>
<feature type="region of interest" description="Disordered" evidence="7">
    <location>
        <begin position="1194"/>
        <end position="1335"/>
    </location>
</feature>
<evidence type="ECO:0000256" key="6">
    <source>
        <dbReference type="PROSITE-ProRule" id="PRU00239"/>
    </source>
</evidence>
<dbReference type="Pfam" id="PF00648">
    <property type="entry name" value="Peptidase_C2"/>
    <property type="match status" value="2"/>
</dbReference>
<dbReference type="GO" id="GO:0006508">
    <property type="term" value="P:proteolysis"/>
    <property type="evidence" value="ECO:0007669"/>
    <property type="project" value="UniProtKB-KW"/>
</dbReference>
<organism evidence="9 10">
    <name type="scientific">Sordaria brevicollis</name>
    <dbReference type="NCBI Taxonomy" id="83679"/>
    <lineage>
        <taxon>Eukaryota</taxon>
        <taxon>Fungi</taxon>
        <taxon>Dikarya</taxon>
        <taxon>Ascomycota</taxon>
        <taxon>Pezizomycotina</taxon>
        <taxon>Sordariomycetes</taxon>
        <taxon>Sordariomycetidae</taxon>
        <taxon>Sordariales</taxon>
        <taxon>Sordariaceae</taxon>
        <taxon>Sordaria</taxon>
    </lineage>
</organism>
<feature type="region of interest" description="Disordered" evidence="7">
    <location>
        <begin position="146"/>
        <end position="213"/>
    </location>
</feature>
<feature type="compositionally biased region" description="Low complexity" evidence="7">
    <location>
        <begin position="887"/>
        <end position="900"/>
    </location>
</feature>
<feature type="compositionally biased region" description="Basic and acidic residues" evidence="7">
    <location>
        <begin position="1194"/>
        <end position="1222"/>
    </location>
</feature>
<dbReference type="PANTHER" id="PTHR10183:SF379">
    <property type="entry name" value="CALPAIN-5"/>
    <property type="match status" value="1"/>
</dbReference>
<comment type="caution">
    <text evidence="9">The sequence shown here is derived from an EMBL/GenBank/DDBJ whole genome shotgun (WGS) entry which is preliminary data.</text>
</comment>
<name>A0AAE0UGX0_SORBR</name>
<feature type="compositionally biased region" description="Basic residues" evidence="7">
    <location>
        <begin position="156"/>
        <end position="166"/>
    </location>
</feature>
<feature type="compositionally biased region" description="Basic residues" evidence="7">
    <location>
        <begin position="1149"/>
        <end position="1158"/>
    </location>
</feature>
<proteinExistence type="inferred from homology"/>
<feature type="compositionally biased region" description="Basic and acidic residues" evidence="7">
    <location>
        <begin position="735"/>
        <end position="744"/>
    </location>
</feature>
<feature type="compositionally biased region" description="Low complexity" evidence="7">
    <location>
        <begin position="779"/>
        <end position="791"/>
    </location>
</feature>
<feature type="compositionally biased region" description="Pro residues" evidence="7">
    <location>
        <begin position="1112"/>
        <end position="1140"/>
    </location>
</feature>
<dbReference type="CDD" id="cd00044">
    <property type="entry name" value="CysPc"/>
    <property type="match status" value="1"/>
</dbReference>
<protein>
    <recommendedName>
        <fullName evidence="8">Calpain catalytic domain-containing protein</fullName>
    </recommendedName>
</protein>
<sequence length="1335" mass="150798">MSRSPSPTPGGRSVLAEMTLYQPHGAHWNQHHKYRTPQSKVDEFWTKFNARVPGKATTVLPKNEYAERLAKRNSAKEVGGGTNAQASFEEAAAICRAKVEKIVQECRRVNQKYRDPHFDLEYDLKMGRRDCLESLSNENFIDFSSSESDSDYNHLPRPRSRSRRHRRDYDDRDQDTFTRAEDRIKSKNKSKGEEGDRGSPLSPQGRMPGSKFRPASVKRVGEIFDDPKFFIDGPNANDVRQGRDGDCWLMAALCTMSNKPGLIERICVAHDQNIGVYGFVFHRDGEWFSEIIDDKLYLTRPDYDEAMDRFHMERVLWDDRDRPDSEEIYRKTYQSNSGALYFAQCENPNETWLPLLEKAYAKAHGDYAAIEGGFTGEGIEDLTGGVTSGLYTADILDKEHFWKEELMKVNEQFLFGCSTGVWGRGYGDRKGIMEQHAYSVMKAVDIDGERLLLLKNPWGKGEWTGPWSDGSKEWTPEWLQKLGHRFGDDGAFWISYRDFLRKFQAFDRTRLFGPDWKVTSIWTTLSVPWTLEYHDTKFAFTLAKGGPVVIVLSQLDDRYFRGLEGQYRFELNFRVHRAGEDDYLVRTQHSARMNRSINVELDLDAGEYLVLVKIDATRNEWVLPTEDVVRNNARHHREKLLRIGLSYDLAHSKAKIQESPEEKAAREAYEQRKKDKQRESLRKAIMEEKEISFYNRMKSWERQKRRVEKNKERMKRKAEKREEKHKAKQEKKKAKREEAKEQQAKDTPAGAVDGQKTEGKDGGFSLSAALNPAGERMEATPATDTAPSTDAGQPTPSVSSAGATEVDTSEKLPEPVLPAPIGEDNNASEVPSTDAQTPPSTSTQQQGNESSAKSVTPPSEQPKEASAQGPVNMQSGPSSETNKILNDAPQPAQPQDPTQAEGGRGSDRTKEIENKLRAAVNLFSSLKQELEFMLEDKVDNNGPEQGQQQKAADVSKQTQPPPPPPPAPSHLEVPSEQRTLQPPPPPPPGLQDQSLRRPSSRMRGISPEYMHPPVDMGPSPRRARNRYGPPPPRPSQRGVFINEPHQRRGNDGLFYDDSSTGASPSSSDTDDTYSISSISDISERELDIHIRDDARRNGRLDQSGSRHQTAVMPPPPPPPAQPIIQPGPPMPMPGPGPGPHPRGRDYPRGRGHHHRHSHGPIIGPPVDVNAEFERNPWNAVAVVGLRVYYRVDQTEEKQAGEGGEKAEVEEKKGKKETTEMVKLKVIRPNPWEIMSDDEKDAKKKHEKEKEKGSKWTKGFKKGKKKSKEEPDAGEEKEQKEKRNDETAETGKKADENGSEKKQEEQVEKVLDVDDSAKDATLEGKEREKTVAEGQV</sequence>
<keyword evidence="10" id="KW-1185">Reference proteome</keyword>
<reference evidence="9" key="2">
    <citation type="submission" date="2023-07" db="EMBL/GenBank/DDBJ databases">
        <authorList>
            <consortium name="Lawrence Berkeley National Laboratory"/>
            <person name="Haridas S."/>
            <person name="Hensen N."/>
            <person name="Bonometti L."/>
            <person name="Westerberg I."/>
            <person name="Brannstrom I.O."/>
            <person name="Guillou S."/>
            <person name="Cros-Aarteil S."/>
            <person name="Calhoun S."/>
            <person name="Kuo A."/>
            <person name="Mondo S."/>
            <person name="Pangilinan J."/>
            <person name="Riley R."/>
            <person name="LaButti K."/>
            <person name="Andreopoulos B."/>
            <person name="Lipzen A."/>
            <person name="Chen C."/>
            <person name="Yanf M."/>
            <person name="Daum C."/>
            <person name="Ng V."/>
            <person name="Clum A."/>
            <person name="Steindorff A."/>
            <person name="Ohm R."/>
            <person name="Martin F."/>
            <person name="Silar P."/>
            <person name="Natvig D."/>
            <person name="Lalanne C."/>
            <person name="Gautier V."/>
            <person name="Ament-velasquez S.L."/>
            <person name="Kruys A."/>
            <person name="Hutchinson M.I."/>
            <person name="Powell A.J."/>
            <person name="Barry K."/>
            <person name="Miller A.N."/>
            <person name="Grigoriev I.V."/>
            <person name="Debuchy R."/>
            <person name="Gladieux P."/>
            <person name="Thoren M.H."/>
            <person name="Johannesson H."/>
        </authorList>
    </citation>
    <scope>NUCLEOTIDE SEQUENCE</scope>
    <source>
        <strain evidence="9">FGSC 1904</strain>
    </source>
</reference>
<keyword evidence="3 6" id="KW-0378">Hydrolase</keyword>
<feature type="active site" evidence="5 6">
    <location>
        <position position="436"/>
    </location>
</feature>
<evidence type="ECO:0000259" key="8">
    <source>
        <dbReference type="PROSITE" id="PS50203"/>
    </source>
</evidence>
<dbReference type="PANTHER" id="PTHR10183">
    <property type="entry name" value="CALPAIN"/>
    <property type="match status" value="1"/>
</dbReference>
<feature type="region of interest" description="Disordered" evidence="7">
    <location>
        <begin position="934"/>
        <end position="1167"/>
    </location>
</feature>
<dbReference type="SUPFAM" id="SSF54001">
    <property type="entry name" value="Cysteine proteinases"/>
    <property type="match status" value="1"/>
</dbReference>
<feature type="compositionally biased region" description="Polar residues" evidence="7">
    <location>
        <begin position="869"/>
        <end position="884"/>
    </location>
</feature>
<feature type="compositionally biased region" description="Pro residues" evidence="7">
    <location>
        <begin position="959"/>
        <end position="968"/>
    </location>
</feature>
<feature type="compositionally biased region" description="Basic and acidic residues" evidence="7">
    <location>
        <begin position="904"/>
        <end position="913"/>
    </location>
</feature>
<evidence type="ECO:0000256" key="5">
    <source>
        <dbReference type="PIRSR" id="PIRSR622684-1"/>
    </source>
</evidence>
<dbReference type="SMART" id="SM00230">
    <property type="entry name" value="CysPc"/>
    <property type="match status" value="1"/>
</dbReference>
<feature type="compositionally biased region" description="Basic and acidic residues" evidence="7">
    <location>
        <begin position="167"/>
        <end position="197"/>
    </location>
</feature>
<dbReference type="GO" id="GO:0004198">
    <property type="term" value="F:calcium-dependent cysteine-type endopeptidase activity"/>
    <property type="evidence" value="ECO:0007669"/>
    <property type="project" value="InterPro"/>
</dbReference>
<feature type="region of interest" description="Disordered" evidence="7">
    <location>
        <begin position="653"/>
        <end position="680"/>
    </location>
</feature>
<dbReference type="InterPro" id="IPR038765">
    <property type="entry name" value="Papain-like_cys_pep_sf"/>
</dbReference>
<accession>A0AAE0UGX0</accession>
<keyword evidence="2 6" id="KW-0645">Protease</keyword>
<reference evidence="9" key="1">
    <citation type="journal article" date="2023" name="Mol. Phylogenet. Evol.">
        <title>Genome-scale phylogeny and comparative genomics of the fungal order Sordariales.</title>
        <authorList>
            <person name="Hensen N."/>
            <person name="Bonometti L."/>
            <person name="Westerberg I."/>
            <person name="Brannstrom I.O."/>
            <person name="Guillou S."/>
            <person name="Cros-Aarteil S."/>
            <person name="Calhoun S."/>
            <person name="Haridas S."/>
            <person name="Kuo A."/>
            <person name="Mondo S."/>
            <person name="Pangilinan J."/>
            <person name="Riley R."/>
            <person name="LaButti K."/>
            <person name="Andreopoulos B."/>
            <person name="Lipzen A."/>
            <person name="Chen C."/>
            <person name="Yan M."/>
            <person name="Daum C."/>
            <person name="Ng V."/>
            <person name="Clum A."/>
            <person name="Steindorff A."/>
            <person name="Ohm R.A."/>
            <person name="Martin F."/>
            <person name="Silar P."/>
            <person name="Natvig D.O."/>
            <person name="Lalanne C."/>
            <person name="Gautier V."/>
            <person name="Ament-Velasquez S.L."/>
            <person name="Kruys A."/>
            <person name="Hutchinson M.I."/>
            <person name="Powell A.J."/>
            <person name="Barry K."/>
            <person name="Miller A.N."/>
            <person name="Grigoriev I.V."/>
            <person name="Debuchy R."/>
            <person name="Gladieux P."/>
            <person name="Hiltunen Thoren M."/>
            <person name="Johannesson H."/>
        </authorList>
    </citation>
    <scope>NUCLEOTIDE SEQUENCE</scope>
    <source>
        <strain evidence="9">FGSC 1904</strain>
    </source>
</reference>
<dbReference type="InterPro" id="IPR022684">
    <property type="entry name" value="Calpain_cysteine_protease"/>
</dbReference>
<feature type="compositionally biased region" description="Polar residues" evidence="7">
    <location>
        <begin position="942"/>
        <end position="958"/>
    </location>
</feature>
<feature type="compositionally biased region" description="Low complexity" evidence="7">
    <location>
        <begin position="831"/>
        <end position="846"/>
    </location>
</feature>
<evidence type="ECO:0000256" key="7">
    <source>
        <dbReference type="SAM" id="MobiDB-lite"/>
    </source>
</evidence>